<proteinExistence type="predicted"/>
<name>A0A5B9N5J7_9CAUD</name>
<organism evidence="1 2">
    <name type="scientific">Stenotrophomonas phage Pokken</name>
    <dbReference type="NCBI Taxonomy" id="2596674"/>
    <lineage>
        <taxon>Viruses</taxon>
        <taxon>Duplodnaviria</taxon>
        <taxon>Heunggongvirae</taxon>
        <taxon>Uroviricota</taxon>
        <taxon>Caudoviricetes</taxon>
        <taxon>Schitoviridae</taxon>
        <taxon>Pokkenvirus</taxon>
        <taxon>Pokkenvirus pokken</taxon>
    </lineage>
</organism>
<evidence type="ECO:0000313" key="1">
    <source>
        <dbReference type="EMBL" id="QEG09224.1"/>
    </source>
</evidence>
<dbReference type="EMBL" id="MN062186">
    <property type="protein sequence ID" value="QEG09224.1"/>
    <property type="molecule type" value="Genomic_DNA"/>
</dbReference>
<accession>A0A5B9N5J7</accession>
<dbReference type="Proteomes" id="UP000324257">
    <property type="component" value="Segment"/>
</dbReference>
<protein>
    <submittedName>
        <fullName evidence="1">Uncharacterized protein</fullName>
    </submittedName>
</protein>
<evidence type="ECO:0000313" key="2">
    <source>
        <dbReference type="Proteomes" id="UP000324257"/>
    </source>
</evidence>
<gene>
    <name evidence="1" type="ORF">CPT_Pokken_001</name>
</gene>
<reference evidence="2" key="1">
    <citation type="submission" date="2019-06" db="EMBL/GenBank/DDBJ databases">
        <title>The complete genome of Stenotrophomonas phage Pokken.</title>
        <authorList>
            <person name="Hayden A."/>
            <person name="Martinez N."/>
            <person name="Moreland R."/>
            <person name="Liu M."/>
            <person name="Gonzalez C.F."/>
            <person name="Ramsey J."/>
        </authorList>
    </citation>
    <scope>NUCLEOTIDE SEQUENCE [LARGE SCALE GENOMIC DNA]</scope>
</reference>
<sequence>MATTANARLTASALLGTVTTAAATVTSTLDAAQKGIGMLNTAINDAAYRQEKRSKVDRKNYVKNLIRETSEQEAMANVRVEEFLKNNPAAASHYKASYDELTELLAD</sequence>
<keyword evidence="2" id="KW-1185">Reference proteome</keyword>